<proteinExistence type="predicted"/>
<protein>
    <submittedName>
        <fullName evidence="1">Uncharacterized protein</fullName>
    </submittedName>
</protein>
<comment type="caution">
    <text evidence="1">The sequence shown here is derived from an EMBL/GenBank/DDBJ whole genome shotgun (WGS) entry which is preliminary data.</text>
</comment>
<dbReference type="AlphaFoldDB" id="A0AAV5SIS9"/>
<dbReference type="EMBL" id="BTSX01000002">
    <property type="protein sequence ID" value="GMS82983.1"/>
    <property type="molecule type" value="Genomic_DNA"/>
</dbReference>
<gene>
    <name evidence="1" type="ORF">PENTCL1PPCAC_5158</name>
</gene>
<reference evidence="1" key="1">
    <citation type="submission" date="2023-10" db="EMBL/GenBank/DDBJ databases">
        <title>Genome assembly of Pristionchus species.</title>
        <authorList>
            <person name="Yoshida K."/>
            <person name="Sommer R.J."/>
        </authorList>
    </citation>
    <scope>NUCLEOTIDE SEQUENCE</scope>
    <source>
        <strain evidence="1">RS0144</strain>
    </source>
</reference>
<sequence>MSRDQSMVNPSFCPTCNNKFGFVAASMTLYCTTAGQSIYQGTEEYVGNLTCIGTTWQTDKGVIVPAPASLYCGPATAAATTTTPMCPDLLNAGGPATCTKCSGFTNNSTNIFCPPDYSLTDGSRSTTYLTCNGTTWKYDQGFIVPDGVKVYCIGCSAIRLVYDAQYAPC</sequence>
<evidence type="ECO:0000313" key="2">
    <source>
        <dbReference type="Proteomes" id="UP001432027"/>
    </source>
</evidence>
<keyword evidence="2" id="KW-1185">Reference proteome</keyword>
<organism evidence="1 2">
    <name type="scientific">Pristionchus entomophagus</name>
    <dbReference type="NCBI Taxonomy" id="358040"/>
    <lineage>
        <taxon>Eukaryota</taxon>
        <taxon>Metazoa</taxon>
        <taxon>Ecdysozoa</taxon>
        <taxon>Nematoda</taxon>
        <taxon>Chromadorea</taxon>
        <taxon>Rhabditida</taxon>
        <taxon>Rhabditina</taxon>
        <taxon>Diplogasteromorpha</taxon>
        <taxon>Diplogasteroidea</taxon>
        <taxon>Neodiplogasteridae</taxon>
        <taxon>Pristionchus</taxon>
    </lineage>
</organism>
<accession>A0AAV5SIS9</accession>
<evidence type="ECO:0000313" key="1">
    <source>
        <dbReference type="EMBL" id="GMS82983.1"/>
    </source>
</evidence>
<feature type="non-terminal residue" evidence="1">
    <location>
        <position position="169"/>
    </location>
</feature>
<dbReference type="Proteomes" id="UP001432027">
    <property type="component" value="Unassembled WGS sequence"/>
</dbReference>
<name>A0AAV5SIS9_9BILA</name>